<dbReference type="Gene3D" id="3.40.50.1000">
    <property type="entry name" value="HAD superfamily/HAD-like"/>
    <property type="match status" value="1"/>
</dbReference>
<dbReference type="SFLD" id="SFLDS00003">
    <property type="entry name" value="Haloacid_Dehalogenase"/>
    <property type="match status" value="1"/>
</dbReference>
<evidence type="ECO:0000259" key="12">
    <source>
        <dbReference type="Pfam" id="PF00122"/>
    </source>
</evidence>
<dbReference type="Pfam" id="PF00122">
    <property type="entry name" value="E1-E2_ATPase"/>
    <property type="match status" value="1"/>
</dbReference>
<dbReference type="GO" id="GO:0016887">
    <property type="term" value="F:ATP hydrolysis activity"/>
    <property type="evidence" value="ECO:0007669"/>
    <property type="project" value="InterPro"/>
</dbReference>
<feature type="transmembrane region" description="Helical" evidence="10">
    <location>
        <begin position="150"/>
        <end position="167"/>
    </location>
</feature>
<evidence type="ECO:0000256" key="3">
    <source>
        <dbReference type="ARBA" id="ARBA00022692"/>
    </source>
</evidence>
<evidence type="ECO:0000256" key="5">
    <source>
        <dbReference type="ARBA" id="ARBA00022967"/>
    </source>
</evidence>
<evidence type="ECO:0000256" key="8">
    <source>
        <dbReference type="ARBA" id="ARBA00039097"/>
    </source>
</evidence>
<dbReference type="AlphaFoldDB" id="A0A2N8L1V4"/>
<dbReference type="Proteomes" id="UP000235916">
    <property type="component" value="Unassembled WGS sequence"/>
</dbReference>
<dbReference type="GO" id="GO:0015086">
    <property type="term" value="F:cadmium ion transmembrane transporter activity"/>
    <property type="evidence" value="ECO:0007669"/>
    <property type="project" value="TreeGrafter"/>
</dbReference>
<evidence type="ECO:0000256" key="6">
    <source>
        <dbReference type="ARBA" id="ARBA00022989"/>
    </source>
</evidence>
<keyword evidence="10" id="KW-1003">Cell membrane</keyword>
<dbReference type="Gene3D" id="3.40.1110.10">
    <property type="entry name" value="Calcium-transporting ATPase, cytoplasmic domain N"/>
    <property type="match status" value="1"/>
</dbReference>
<keyword evidence="6 10" id="KW-1133">Transmembrane helix</keyword>
<evidence type="ECO:0000313" key="14">
    <source>
        <dbReference type="Proteomes" id="UP000235916"/>
    </source>
</evidence>
<dbReference type="Gene3D" id="2.70.150.10">
    <property type="entry name" value="Calcium-transporting ATPase, cytoplasmic transduction domain A"/>
    <property type="match status" value="1"/>
</dbReference>
<keyword evidence="10" id="KW-0067">ATP-binding</keyword>
<gene>
    <name evidence="13" type="ORF">C1O66_10775</name>
</gene>
<keyword evidence="14" id="KW-1185">Reference proteome</keyword>
<dbReference type="InterPro" id="IPR036412">
    <property type="entry name" value="HAD-like_sf"/>
</dbReference>
<dbReference type="InterPro" id="IPR023299">
    <property type="entry name" value="ATPase_P-typ_cyto_dom_N"/>
</dbReference>
<evidence type="ECO:0000256" key="10">
    <source>
        <dbReference type="RuleBase" id="RU362081"/>
    </source>
</evidence>
<dbReference type="PRINTS" id="PR00119">
    <property type="entry name" value="CATATPASE"/>
</dbReference>
<dbReference type="GO" id="GO:0005886">
    <property type="term" value="C:plasma membrane"/>
    <property type="evidence" value="ECO:0007669"/>
    <property type="project" value="UniProtKB-SubCell"/>
</dbReference>
<evidence type="ECO:0000256" key="4">
    <source>
        <dbReference type="ARBA" id="ARBA00022723"/>
    </source>
</evidence>
<comment type="catalytic activity">
    <reaction evidence="9">
        <text>Zn(2+)(in) + ATP + H2O = Zn(2+)(out) + ADP + phosphate + H(+)</text>
        <dbReference type="Rhea" id="RHEA:20621"/>
        <dbReference type="ChEBI" id="CHEBI:15377"/>
        <dbReference type="ChEBI" id="CHEBI:15378"/>
        <dbReference type="ChEBI" id="CHEBI:29105"/>
        <dbReference type="ChEBI" id="CHEBI:30616"/>
        <dbReference type="ChEBI" id="CHEBI:43474"/>
        <dbReference type="ChEBI" id="CHEBI:456216"/>
        <dbReference type="EC" id="7.2.2.12"/>
    </reaction>
</comment>
<dbReference type="SUPFAM" id="SSF56784">
    <property type="entry name" value="HAD-like"/>
    <property type="match status" value="1"/>
</dbReference>
<dbReference type="NCBIfam" id="TIGR01525">
    <property type="entry name" value="ATPase-IB_hvy"/>
    <property type="match status" value="1"/>
</dbReference>
<evidence type="ECO:0000256" key="2">
    <source>
        <dbReference type="ARBA" id="ARBA00006024"/>
    </source>
</evidence>
<comment type="similarity">
    <text evidence="2 10">Belongs to the cation transport ATPase (P-type) (TC 3.A.3) family. Type IB subfamily.</text>
</comment>
<feature type="domain" description="P-type ATPase A" evidence="12">
    <location>
        <begin position="258"/>
        <end position="359"/>
    </location>
</feature>
<keyword evidence="10" id="KW-0547">Nucleotide-binding</keyword>
<dbReference type="NCBIfam" id="TIGR01494">
    <property type="entry name" value="ATPase_P-type"/>
    <property type="match status" value="1"/>
</dbReference>
<dbReference type="OrthoDB" id="8552908at2"/>
<dbReference type="InterPro" id="IPR008250">
    <property type="entry name" value="ATPase_P-typ_transduc_dom_A_sf"/>
</dbReference>
<dbReference type="FunFam" id="2.70.150.10:FF:000002">
    <property type="entry name" value="Copper-transporting ATPase 1, putative"/>
    <property type="match status" value="1"/>
</dbReference>
<dbReference type="Pfam" id="PF00702">
    <property type="entry name" value="Hydrolase"/>
    <property type="match status" value="1"/>
</dbReference>
<feature type="region of interest" description="Disordered" evidence="11">
    <location>
        <begin position="1"/>
        <end position="40"/>
    </location>
</feature>
<keyword evidence="3 10" id="KW-0812">Transmembrane</keyword>
<dbReference type="SUPFAM" id="SSF81665">
    <property type="entry name" value="Calcium ATPase, transmembrane domain M"/>
    <property type="match status" value="1"/>
</dbReference>
<feature type="transmembrane region" description="Helical" evidence="10">
    <location>
        <begin position="713"/>
        <end position="734"/>
    </location>
</feature>
<dbReference type="InterPro" id="IPR023298">
    <property type="entry name" value="ATPase_P-typ_TM_dom_sf"/>
</dbReference>
<dbReference type="GO" id="GO:0046872">
    <property type="term" value="F:metal ion binding"/>
    <property type="evidence" value="ECO:0007669"/>
    <property type="project" value="UniProtKB-KW"/>
</dbReference>
<accession>A0A2N8L1V4</accession>
<protein>
    <recommendedName>
        <fullName evidence="8">P-type Zn(2+) transporter</fullName>
        <ecNumber evidence="8">7.2.2.12</ecNumber>
    </recommendedName>
</protein>
<dbReference type="PRINTS" id="PR00941">
    <property type="entry name" value="CDATPASE"/>
</dbReference>
<dbReference type="PROSITE" id="PS00154">
    <property type="entry name" value="ATPASE_E1_E2"/>
    <property type="match status" value="1"/>
</dbReference>
<feature type="transmembrane region" description="Helical" evidence="10">
    <location>
        <begin position="173"/>
        <end position="193"/>
    </location>
</feature>
<feature type="transmembrane region" description="Helical" evidence="10">
    <location>
        <begin position="740"/>
        <end position="758"/>
    </location>
</feature>
<sequence>MDTRAPSASRSATHGHAHSHDHDHEHGHAQAPATPAAHGDCCGHACETAEPVLPPAAPAALAGYTRYRIASMDCAVEQAEIRAVLEPLAGIEALRFDLPQRQLALKAPEPVQAQALAVIRRLGYEPQLLSQDADPGAAAAEGLGAGISRLIASLLAALGAEALAFFAPDTLPWQIASMALALAAIGLAGLETYKKGLAALRVGRLNINALMAVAVTGAFVIGQWPEAAMVMALYALAELIEARAVDRARHAIQSLLALAPEDAEVLQADGQWRRLPSGEVALGSTVRLKPGERVPLDGRVLRGQSAVDQAPVTGESLPVDKRAGDALFAGTINQTAALEFEVTALAADSTLARIIHAVEEAQSSRAPTQRFVDRFATIYTPAVFVLALAVALLMPWLAGWTWLQSVYKALVLLVIACPCALVISTPVTVVSGLAAAARRGILIKGGVYLEEARKLKVVALDKTGTLTEGRPVLTHFELLRPAAELARVQAWAQALAARSDHPVSKAIAQGLSASVVPEVQGFRAEAGRGVAAQVEGQALVLANHRWIEERSQCSPTLEEQMARHEQAGCSVSLLADAGGVLALCAVADTVKPSSRQAVADLIALGLTPVMLSGDNPRTAQAIAAQLGITELRANLLPEDKLAAITELQARLGPTAMVGDGINDAPALARADIGFAMGGAGTHTAMEAADVVVMNDDLSRLPETIRLSRRARAVLWQNIALALGIKAAFLLAALFGSATMWMAVFADMGASLLVVFNGLRMLRCTRR</sequence>
<keyword evidence="4 10" id="KW-0479">Metal-binding</keyword>
<dbReference type="InterPro" id="IPR036163">
    <property type="entry name" value="HMA_dom_sf"/>
</dbReference>
<evidence type="ECO:0000256" key="7">
    <source>
        <dbReference type="ARBA" id="ARBA00023136"/>
    </source>
</evidence>
<dbReference type="NCBIfam" id="TIGR01511">
    <property type="entry name" value="ATPase-IB1_Cu"/>
    <property type="match status" value="1"/>
</dbReference>
<feature type="compositionally biased region" description="Basic and acidic residues" evidence="11">
    <location>
        <begin position="18"/>
        <end position="28"/>
    </location>
</feature>
<feature type="transmembrane region" description="Helical" evidence="10">
    <location>
        <begin position="205"/>
        <end position="221"/>
    </location>
</feature>
<dbReference type="InterPro" id="IPR027256">
    <property type="entry name" value="P-typ_ATPase_IB"/>
</dbReference>
<dbReference type="EMBL" id="POSP01000003">
    <property type="protein sequence ID" value="PND39685.1"/>
    <property type="molecule type" value="Genomic_DNA"/>
</dbReference>
<evidence type="ECO:0000256" key="1">
    <source>
        <dbReference type="ARBA" id="ARBA00004370"/>
    </source>
</evidence>
<dbReference type="InterPro" id="IPR044492">
    <property type="entry name" value="P_typ_ATPase_HD_dom"/>
</dbReference>
<evidence type="ECO:0000256" key="11">
    <source>
        <dbReference type="SAM" id="MobiDB-lite"/>
    </source>
</evidence>
<feature type="transmembrane region" description="Helical" evidence="10">
    <location>
        <begin position="227"/>
        <end position="245"/>
    </location>
</feature>
<reference evidence="13 14" key="1">
    <citation type="submission" date="2018-01" db="EMBL/GenBank/DDBJ databases">
        <title>Draft genome sequence of Paucibacter aquatile CR182 isolated from freshwater of the Nakdong River.</title>
        <authorList>
            <person name="Choi A."/>
            <person name="Chung E.J."/>
        </authorList>
    </citation>
    <scope>NUCLEOTIDE SEQUENCE [LARGE SCALE GENOMIC DNA]</scope>
    <source>
        <strain evidence="13 14">CR182</strain>
    </source>
</reference>
<dbReference type="NCBIfam" id="TIGR01512">
    <property type="entry name" value="ATPase-IB2_Cd"/>
    <property type="match status" value="1"/>
</dbReference>
<dbReference type="SUPFAM" id="SSF81653">
    <property type="entry name" value="Calcium ATPase, transduction domain A"/>
    <property type="match status" value="1"/>
</dbReference>
<keyword evidence="7 10" id="KW-0472">Membrane</keyword>
<evidence type="ECO:0000313" key="13">
    <source>
        <dbReference type="EMBL" id="PND39685.1"/>
    </source>
</evidence>
<feature type="transmembrane region" description="Helical" evidence="10">
    <location>
        <begin position="375"/>
        <end position="398"/>
    </location>
</feature>
<feature type="transmembrane region" description="Helical" evidence="10">
    <location>
        <begin position="410"/>
        <end position="436"/>
    </location>
</feature>
<dbReference type="GO" id="GO:0005524">
    <property type="term" value="F:ATP binding"/>
    <property type="evidence" value="ECO:0007669"/>
    <property type="project" value="UniProtKB-UniRule"/>
</dbReference>
<dbReference type="InterPro" id="IPR023214">
    <property type="entry name" value="HAD_sf"/>
</dbReference>
<dbReference type="EC" id="7.2.2.12" evidence="8"/>
<organism evidence="13 14">
    <name type="scientific">Kinneretia aquatilis</name>
    <dbReference type="NCBI Taxonomy" id="2070761"/>
    <lineage>
        <taxon>Bacteria</taxon>
        <taxon>Pseudomonadati</taxon>
        <taxon>Pseudomonadota</taxon>
        <taxon>Betaproteobacteria</taxon>
        <taxon>Burkholderiales</taxon>
        <taxon>Sphaerotilaceae</taxon>
        <taxon>Roseateles</taxon>
    </lineage>
</organism>
<proteinExistence type="inferred from homology"/>
<dbReference type="PANTHER" id="PTHR48085">
    <property type="entry name" value="CADMIUM/ZINC-TRANSPORTING ATPASE HMA2-RELATED"/>
    <property type="match status" value="1"/>
</dbReference>
<dbReference type="InterPro" id="IPR059000">
    <property type="entry name" value="ATPase_P-type_domA"/>
</dbReference>
<dbReference type="PANTHER" id="PTHR48085:SF5">
    <property type="entry name" value="CADMIUM_ZINC-TRANSPORTING ATPASE HMA4-RELATED"/>
    <property type="match status" value="1"/>
</dbReference>
<dbReference type="InterPro" id="IPR001757">
    <property type="entry name" value="P_typ_ATPase"/>
</dbReference>
<dbReference type="InterPro" id="IPR018303">
    <property type="entry name" value="ATPase_P-typ_P_site"/>
</dbReference>
<dbReference type="SUPFAM" id="SSF55008">
    <property type="entry name" value="HMA, heavy metal-associated domain"/>
    <property type="match status" value="1"/>
</dbReference>
<dbReference type="SFLD" id="SFLDF00027">
    <property type="entry name" value="p-type_atpase"/>
    <property type="match status" value="1"/>
</dbReference>
<feature type="compositionally biased region" description="Polar residues" evidence="11">
    <location>
        <begin position="1"/>
        <end position="12"/>
    </location>
</feature>
<keyword evidence="5" id="KW-1278">Translocase</keyword>
<name>A0A2N8L1V4_9BURK</name>
<comment type="caution">
    <text evidence="13">The sequence shown here is derived from an EMBL/GenBank/DDBJ whole genome shotgun (WGS) entry which is preliminary data.</text>
</comment>
<dbReference type="GO" id="GO:0016463">
    <property type="term" value="F:P-type zinc transporter activity"/>
    <property type="evidence" value="ECO:0007669"/>
    <property type="project" value="UniProtKB-EC"/>
</dbReference>
<dbReference type="InterPro" id="IPR051014">
    <property type="entry name" value="Cation_Transport_ATPase_IB"/>
</dbReference>
<evidence type="ECO:0000256" key="9">
    <source>
        <dbReference type="ARBA" id="ARBA00047308"/>
    </source>
</evidence>
<dbReference type="SFLD" id="SFLDG00002">
    <property type="entry name" value="C1.7:_P-type_atpase_like"/>
    <property type="match status" value="1"/>
</dbReference>
<comment type="subcellular location">
    <subcellularLocation>
        <location evidence="10">Cell membrane</location>
    </subcellularLocation>
    <subcellularLocation>
        <location evidence="1">Membrane</location>
    </subcellularLocation>
</comment>